<name>A0ABS0G8F6_9PSED</name>
<sequence>MNAQCERWHDNCNSPLCSRLYKGPVVQPSSRLFNTCLVASALLVAACSPATFAQSQALLKGEALSEVNGVMRYPASDFVEQQPGRRGGTLRVSAASDAGSFDIHALSNGNMQWMGRILFDCLVYQAEDGTLTPWLAKSWDISADGLTYTFHLRDDVTFSDGERFNAEAVRVNLEHMRDPATKSPLAAAYIAPYLQGRVVDEYTFEATLRAPYAPFLDVLSQAWLGMISPRQILEAPKTIASQPIGTGPFVLTGWVRDQRASFGRRPGYDWAPPAINHQGEAYLDGIELSYVPEAMIRYTSLEAADNDMALDAPAQNAAAIRANPQLTLRNRIRKGNPSRSITFNVDRAPFDDVRVRQAVAKAIDRDGLAWISGFGEYLAKGDFLAVNTPDYDPVAREALAFDPVEAGRLLDAAGWTGRDGEGYRSRDGRRLGATLLTYDNPAFPANVPVAAQADLRKVGFDLRIELLPLSKVMELRYLGNFDAIGGGYWHTNTADGLYILYHSQSIPSTRMIGQNVGHFRDATLDQLLAAARRSTDPTQRRELYRQAQQRLGETVPAVPSVESQMLLAYRNTVGGVLFDGSHNVPLFTSVWLAKEQP</sequence>
<dbReference type="InterPro" id="IPR030678">
    <property type="entry name" value="Peptide/Ni-bd"/>
</dbReference>
<feature type="domain" description="Solute-binding protein family 5" evidence="3">
    <location>
        <begin position="131"/>
        <end position="502"/>
    </location>
</feature>
<dbReference type="Pfam" id="PF00496">
    <property type="entry name" value="SBP_bac_5"/>
    <property type="match status" value="1"/>
</dbReference>
<comment type="caution">
    <text evidence="4">The sequence shown here is derived from an EMBL/GenBank/DDBJ whole genome shotgun (WGS) entry which is preliminary data.</text>
</comment>
<evidence type="ECO:0000313" key="4">
    <source>
        <dbReference type="EMBL" id="MBF8648857.1"/>
    </source>
</evidence>
<dbReference type="PANTHER" id="PTHR30290">
    <property type="entry name" value="PERIPLASMIC BINDING COMPONENT OF ABC TRANSPORTER"/>
    <property type="match status" value="1"/>
</dbReference>
<accession>A0ABS0G8F6</accession>
<evidence type="ECO:0000256" key="1">
    <source>
        <dbReference type="ARBA" id="ARBA00022856"/>
    </source>
</evidence>
<keyword evidence="2" id="KW-0813">Transport</keyword>
<dbReference type="Proteomes" id="UP000639294">
    <property type="component" value="Unassembled WGS sequence"/>
</dbReference>
<keyword evidence="1" id="KW-0571">Peptide transport</keyword>
<organism evidence="4 5">
    <name type="scientific">Pseudomonas pudica</name>
    <dbReference type="NCBI Taxonomy" id="272772"/>
    <lineage>
        <taxon>Bacteria</taxon>
        <taxon>Pseudomonadati</taxon>
        <taxon>Pseudomonadota</taxon>
        <taxon>Gammaproteobacteria</taxon>
        <taxon>Pseudomonadales</taxon>
        <taxon>Pseudomonadaceae</taxon>
        <taxon>Pseudomonas</taxon>
    </lineage>
</organism>
<dbReference type="InterPro" id="IPR000914">
    <property type="entry name" value="SBP_5_dom"/>
</dbReference>
<dbReference type="Gene3D" id="3.40.190.10">
    <property type="entry name" value="Periplasmic binding protein-like II"/>
    <property type="match status" value="1"/>
</dbReference>
<evidence type="ECO:0000259" key="3">
    <source>
        <dbReference type="Pfam" id="PF00496"/>
    </source>
</evidence>
<keyword evidence="5" id="KW-1185">Reference proteome</keyword>
<dbReference type="PIRSF" id="PIRSF002741">
    <property type="entry name" value="MppA"/>
    <property type="match status" value="1"/>
</dbReference>
<keyword evidence="2" id="KW-0653">Protein transport</keyword>
<dbReference type="EMBL" id="JADLJS010000067">
    <property type="protein sequence ID" value="MBF8648857.1"/>
    <property type="molecule type" value="Genomic_DNA"/>
</dbReference>
<dbReference type="SUPFAM" id="SSF53850">
    <property type="entry name" value="Periplasmic binding protein-like II"/>
    <property type="match status" value="1"/>
</dbReference>
<dbReference type="InterPro" id="IPR039424">
    <property type="entry name" value="SBP_5"/>
</dbReference>
<protein>
    <submittedName>
        <fullName evidence="4">ABC transporter substrate-binding protein</fullName>
    </submittedName>
</protein>
<evidence type="ECO:0000313" key="5">
    <source>
        <dbReference type="Proteomes" id="UP000639294"/>
    </source>
</evidence>
<evidence type="ECO:0000256" key="2">
    <source>
        <dbReference type="ARBA" id="ARBA00022927"/>
    </source>
</evidence>
<gene>
    <name evidence="4" type="ORF">IRZ77_25155</name>
</gene>
<proteinExistence type="predicted"/>
<reference evidence="4 5" key="1">
    <citation type="submission" date="2020-10" db="EMBL/GenBank/DDBJ databases">
        <title>Genome sequences of Pseudomonas isolates.</title>
        <authorList>
            <person name="Wessels L."/>
            <person name="Reich F."/>
            <person name="Hammerl J."/>
        </authorList>
    </citation>
    <scope>NUCLEOTIDE SEQUENCE [LARGE SCALE GENOMIC DNA]</scope>
    <source>
        <strain evidence="4 5">20-MO00628-0</strain>
    </source>
</reference>
<dbReference type="Gene3D" id="3.10.105.10">
    <property type="entry name" value="Dipeptide-binding Protein, Domain 3"/>
    <property type="match status" value="1"/>
</dbReference>
<dbReference type="CDD" id="cd08492">
    <property type="entry name" value="PBP2_NikA_DppA_OppA_like_15"/>
    <property type="match status" value="1"/>
</dbReference>